<sequence>MVDFRRPRSVAAVAGLVLALAHAAACGSAGSAAQAAPPCSLLTAAEVSAEAGSTFQQGTAFPSVSDQQVLGCPYGSPKGWVRVWTSRGSSGASAGWQDPPACPDGRLERADGAGYRAYACTTGANIQSMYVAKGDNYLEITIGAGAPPGAARALGALAVTRIS</sequence>
<dbReference type="EMBL" id="JAEACQ010000223">
    <property type="protein sequence ID" value="MBL7629228.1"/>
    <property type="molecule type" value="Genomic_DNA"/>
</dbReference>
<comment type="caution">
    <text evidence="2">The sequence shown here is derived from an EMBL/GenBank/DDBJ whole genome shotgun (WGS) entry which is preliminary data.</text>
</comment>
<dbReference type="RefSeq" id="WP_203003512.1">
    <property type="nucleotide sequence ID" value="NZ_JADWYU010000160.1"/>
</dbReference>
<gene>
    <name evidence="2" type="ORF">I7412_19090</name>
</gene>
<dbReference type="Proteomes" id="UP000604475">
    <property type="component" value="Unassembled WGS sequence"/>
</dbReference>
<accession>A0A937RMP6</accession>
<feature type="signal peptide" evidence="1">
    <location>
        <begin position="1"/>
        <end position="23"/>
    </location>
</feature>
<evidence type="ECO:0000256" key="1">
    <source>
        <dbReference type="SAM" id="SignalP"/>
    </source>
</evidence>
<feature type="chain" id="PRO_5038538791" description="DUF3558 domain-containing protein" evidence="1">
    <location>
        <begin position="24"/>
        <end position="163"/>
    </location>
</feature>
<name>A0A937RMP6_9ACTN</name>
<proteinExistence type="predicted"/>
<evidence type="ECO:0008006" key="4">
    <source>
        <dbReference type="Google" id="ProtNLM"/>
    </source>
</evidence>
<dbReference type="AlphaFoldDB" id="A0A937RMP6"/>
<evidence type="ECO:0000313" key="2">
    <source>
        <dbReference type="EMBL" id="MBL7629228.1"/>
    </source>
</evidence>
<reference evidence="2" key="1">
    <citation type="submission" date="2020-12" db="EMBL/GenBank/DDBJ databases">
        <title>Genomic characterization of non-nitrogen-fixing Frankia strains.</title>
        <authorList>
            <person name="Carlos-Shanley C."/>
            <person name="Guerra T."/>
            <person name="Hahn D."/>
        </authorList>
    </citation>
    <scope>NUCLEOTIDE SEQUENCE</scope>
    <source>
        <strain evidence="2">CN6</strain>
    </source>
</reference>
<protein>
    <recommendedName>
        <fullName evidence="4">DUF3558 domain-containing protein</fullName>
    </recommendedName>
</protein>
<keyword evidence="1" id="KW-0732">Signal</keyword>
<keyword evidence="3" id="KW-1185">Reference proteome</keyword>
<organism evidence="2 3">
    <name type="scientific">Frankia nepalensis</name>
    <dbReference type="NCBI Taxonomy" id="1836974"/>
    <lineage>
        <taxon>Bacteria</taxon>
        <taxon>Bacillati</taxon>
        <taxon>Actinomycetota</taxon>
        <taxon>Actinomycetes</taxon>
        <taxon>Frankiales</taxon>
        <taxon>Frankiaceae</taxon>
        <taxon>Frankia</taxon>
    </lineage>
</organism>
<evidence type="ECO:0000313" key="3">
    <source>
        <dbReference type="Proteomes" id="UP000604475"/>
    </source>
</evidence>